<dbReference type="STRING" id="1236970.JCM9140_1068"/>
<dbReference type="Pfam" id="PF24124">
    <property type="entry name" value="YphA"/>
    <property type="match status" value="1"/>
</dbReference>
<reference evidence="2" key="1">
    <citation type="journal article" date="2014" name="Genome Announc.">
        <title>Draft Genome Sequences of Three Alkaliphilic Bacillus Strains, Bacillus wakoensis JCM 9140T, Bacillus akibai JCM 9157T, and Bacillus hemicellulosilyticus JCM 9152T.</title>
        <authorList>
            <person name="Yuki M."/>
            <person name="Oshima K."/>
            <person name="Suda W."/>
            <person name="Oshida Y."/>
            <person name="Kitamura K."/>
            <person name="Iida T."/>
            <person name="Hattori M."/>
            <person name="Ohkuma M."/>
        </authorList>
    </citation>
    <scope>NUCLEOTIDE SEQUENCE [LARGE SCALE GENOMIC DNA]</scope>
    <source>
        <strain evidence="2">JCM 9140</strain>
    </source>
</reference>
<feature type="transmembrane region" description="Helical" evidence="1">
    <location>
        <begin position="109"/>
        <end position="126"/>
    </location>
</feature>
<keyword evidence="1" id="KW-0812">Transmembrane</keyword>
<accession>W4PZD0</accession>
<feature type="transmembrane region" description="Helical" evidence="1">
    <location>
        <begin position="6"/>
        <end position="21"/>
    </location>
</feature>
<name>W4PZD0_9BACI</name>
<keyword evidence="1" id="KW-0472">Membrane</keyword>
<dbReference type="EMBL" id="BAUT01000006">
    <property type="protein sequence ID" value="GAE25097.1"/>
    <property type="molecule type" value="Genomic_DNA"/>
</dbReference>
<keyword evidence="1" id="KW-1133">Transmembrane helix</keyword>
<sequence length="164" mass="18856">MEGIFIYWFGWALWVIITFFWSKSKARFWTALSLLSLFILLPTTMEIANISFHFVYFLLSIYVFWQMSNEKKFNLAHSFVASITIGAAFAGFQMLLIYDPVVAYIDSRWMTGLLVAVIAFFLTASFKHRLLIAVGGLIQGELLTGLVSQHHLKMEYVIGSLLFF</sequence>
<organism evidence="2 3">
    <name type="scientific">Halalkalibacter wakoensis JCM 9140</name>
    <dbReference type="NCBI Taxonomy" id="1236970"/>
    <lineage>
        <taxon>Bacteria</taxon>
        <taxon>Bacillati</taxon>
        <taxon>Bacillota</taxon>
        <taxon>Bacilli</taxon>
        <taxon>Bacillales</taxon>
        <taxon>Bacillaceae</taxon>
        <taxon>Halalkalibacter</taxon>
    </lineage>
</organism>
<dbReference type="RefSeq" id="WP_034743012.1">
    <property type="nucleotide sequence ID" value="NZ_BAUT01000006.1"/>
</dbReference>
<comment type="caution">
    <text evidence="2">The sequence shown here is derived from an EMBL/GenBank/DDBJ whole genome shotgun (WGS) entry which is preliminary data.</text>
</comment>
<feature type="transmembrane region" description="Helical" evidence="1">
    <location>
        <begin position="50"/>
        <end position="67"/>
    </location>
</feature>
<evidence type="ECO:0000256" key="1">
    <source>
        <dbReference type="SAM" id="Phobius"/>
    </source>
</evidence>
<evidence type="ECO:0000313" key="3">
    <source>
        <dbReference type="Proteomes" id="UP000018890"/>
    </source>
</evidence>
<protein>
    <submittedName>
        <fullName evidence="2">Uncharacterized protein</fullName>
    </submittedName>
</protein>
<feature type="transmembrane region" description="Helical" evidence="1">
    <location>
        <begin position="28"/>
        <end position="44"/>
    </location>
</feature>
<gene>
    <name evidence="2" type="ORF">JCM9140_1068</name>
</gene>
<keyword evidence="3" id="KW-1185">Reference proteome</keyword>
<dbReference type="Proteomes" id="UP000018890">
    <property type="component" value="Unassembled WGS sequence"/>
</dbReference>
<dbReference type="OrthoDB" id="2965169at2"/>
<evidence type="ECO:0000313" key="2">
    <source>
        <dbReference type="EMBL" id="GAE25097.1"/>
    </source>
</evidence>
<proteinExistence type="predicted"/>
<dbReference type="AlphaFoldDB" id="W4PZD0"/>
<dbReference type="InterPro" id="IPR014617">
    <property type="entry name" value="YphA_Bacsu"/>
</dbReference>
<feature type="transmembrane region" description="Helical" evidence="1">
    <location>
        <begin position="79"/>
        <end position="97"/>
    </location>
</feature>